<accession>A0A4Z0JBM6</accession>
<reference evidence="1 2" key="1">
    <citation type="submission" date="2018-10" db="EMBL/GenBank/DDBJ databases">
        <title>Lactobacillus sp. R7 and Lactobacillus sp. R19 isolated from fermented mustard green product of Taiwan.</title>
        <authorList>
            <person name="Lin S.-T."/>
        </authorList>
    </citation>
    <scope>NUCLEOTIDE SEQUENCE [LARGE SCALE GENOMIC DNA]</scope>
    <source>
        <strain evidence="1 2">BCRC 81129</strain>
    </source>
</reference>
<proteinExistence type="predicted"/>
<dbReference type="EMBL" id="RKLX01000004">
    <property type="protein sequence ID" value="TGD19539.1"/>
    <property type="molecule type" value="Genomic_DNA"/>
</dbReference>
<name>A0A4Z0JBM6_9LACO</name>
<keyword evidence="2" id="KW-1185">Reference proteome</keyword>
<dbReference type="Proteomes" id="UP000297348">
    <property type="component" value="Unassembled WGS sequence"/>
</dbReference>
<dbReference type="RefSeq" id="WP_135367375.1">
    <property type="nucleotide sequence ID" value="NZ_RKLX01000004.1"/>
</dbReference>
<dbReference type="OrthoDB" id="2186451at2"/>
<dbReference type="AlphaFoldDB" id="A0A4Z0JBM6"/>
<comment type="caution">
    <text evidence="1">The sequence shown here is derived from an EMBL/GenBank/DDBJ whole genome shotgun (WGS) entry which is preliminary data.</text>
</comment>
<organism evidence="1 2">
    <name type="scientific">Levilactobacillus suantsaiihabitans</name>
    <dbReference type="NCBI Taxonomy" id="2487722"/>
    <lineage>
        <taxon>Bacteria</taxon>
        <taxon>Bacillati</taxon>
        <taxon>Bacillota</taxon>
        <taxon>Bacilli</taxon>
        <taxon>Lactobacillales</taxon>
        <taxon>Lactobacillaceae</taxon>
        <taxon>Levilactobacillus</taxon>
    </lineage>
</organism>
<protein>
    <submittedName>
        <fullName evidence="1">Uncharacterized protein</fullName>
    </submittedName>
</protein>
<gene>
    <name evidence="1" type="ORF">EGT51_03280</name>
</gene>
<sequence>MKQLAINGTIASSPKVLKLKPLLIFAKVIDDAGQTHNCLIHQHGLNFLYQATAGARVALFGHANQRHQMVITQFTVIASSAATAS</sequence>
<evidence type="ECO:0000313" key="1">
    <source>
        <dbReference type="EMBL" id="TGD19539.1"/>
    </source>
</evidence>
<evidence type="ECO:0000313" key="2">
    <source>
        <dbReference type="Proteomes" id="UP000297348"/>
    </source>
</evidence>